<evidence type="ECO:0000313" key="5">
    <source>
        <dbReference type="Proteomes" id="UP000184330"/>
    </source>
</evidence>
<dbReference type="Pfam" id="PF01557">
    <property type="entry name" value="FAA_hydrolase"/>
    <property type="match status" value="1"/>
</dbReference>
<dbReference type="GO" id="GO:0018773">
    <property type="term" value="F:acetylpyruvate hydrolase activity"/>
    <property type="evidence" value="ECO:0007669"/>
    <property type="project" value="TreeGrafter"/>
</dbReference>
<dbReference type="Gene3D" id="3.90.850.10">
    <property type="entry name" value="Fumarylacetoacetase-like, C-terminal domain"/>
    <property type="match status" value="1"/>
</dbReference>
<reference evidence="4 5" key="1">
    <citation type="submission" date="2016-03" db="EMBL/GenBank/DDBJ databases">
        <authorList>
            <person name="Ploux O."/>
        </authorList>
    </citation>
    <scope>NUCLEOTIDE SEQUENCE [LARGE SCALE GENOMIC DNA]</scope>
    <source>
        <strain evidence="4 5">UAMH 11012</strain>
    </source>
</reference>
<sequence length="174" mass="18947">MMGIEGFVRFSDEKGEIAYGELHASATSGQLTGVEVELLSGSPFTGLSRTGAQATIQKVHYPLTVPSYPVVFTKPADALAGPYDDIPINRSAQSQLDYEGELTVIISKDCKNVSDDQALDYVLGYTVGNDVSAQNFQVPTRVSGGQFSYAKSFDPSRLLGHVLPFRKRLLIRRN</sequence>
<evidence type="ECO:0000256" key="1">
    <source>
        <dbReference type="ARBA" id="ARBA00010211"/>
    </source>
</evidence>
<dbReference type="EMBL" id="FJOG01000031">
    <property type="protein sequence ID" value="CZR65568.1"/>
    <property type="molecule type" value="Genomic_DNA"/>
</dbReference>
<proteinExistence type="inferred from homology"/>
<dbReference type="PANTHER" id="PTHR11820:SF7">
    <property type="entry name" value="ACYLPYRUVASE FAHD1, MITOCHONDRIAL"/>
    <property type="match status" value="1"/>
</dbReference>
<evidence type="ECO:0000259" key="3">
    <source>
        <dbReference type="Pfam" id="PF01557"/>
    </source>
</evidence>
<comment type="similarity">
    <text evidence="1">Belongs to the FAH family.</text>
</comment>
<dbReference type="SUPFAM" id="SSF56529">
    <property type="entry name" value="FAH"/>
    <property type="match status" value="1"/>
</dbReference>
<name>A0A1L7XKM0_9HELO</name>
<dbReference type="STRING" id="576137.A0A1L7XKM0"/>
<dbReference type="InterPro" id="IPR011234">
    <property type="entry name" value="Fumarylacetoacetase-like_C"/>
</dbReference>
<organism evidence="4 5">
    <name type="scientific">Phialocephala subalpina</name>
    <dbReference type="NCBI Taxonomy" id="576137"/>
    <lineage>
        <taxon>Eukaryota</taxon>
        <taxon>Fungi</taxon>
        <taxon>Dikarya</taxon>
        <taxon>Ascomycota</taxon>
        <taxon>Pezizomycotina</taxon>
        <taxon>Leotiomycetes</taxon>
        <taxon>Helotiales</taxon>
        <taxon>Mollisiaceae</taxon>
        <taxon>Phialocephala</taxon>
        <taxon>Phialocephala fortinii species complex</taxon>
    </lineage>
</organism>
<accession>A0A1L7XKM0</accession>
<keyword evidence="5" id="KW-1185">Reference proteome</keyword>
<dbReference type="OrthoDB" id="411064at2759"/>
<evidence type="ECO:0000313" key="4">
    <source>
        <dbReference type="EMBL" id="CZR65568.1"/>
    </source>
</evidence>
<dbReference type="Proteomes" id="UP000184330">
    <property type="component" value="Unassembled WGS sequence"/>
</dbReference>
<gene>
    <name evidence="4" type="ORF">PAC_15468</name>
</gene>
<feature type="domain" description="Fumarylacetoacetase-like C-terminal" evidence="3">
    <location>
        <begin position="62"/>
        <end position="163"/>
    </location>
</feature>
<keyword evidence="2" id="KW-0479">Metal-binding</keyword>
<dbReference type="PANTHER" id="PTHR11820">
    <property type="entry name" value="ACYLPYRUVASE"/>
    <property type="match status" value="1"/>
</dbReference>
<dbReference type="InterPro" id="IPR036663">
    <property type="entry name" value="Fumarylacetoacetase_C_sf"/>
</dbReference>
<protein>
    <recommendedName>
        <fullName evidence="3">Fumarylacetoacetase-like C-terminal domain-containing protein</fullName>
    </recommendedName>
</protein>
<dbReference type="GO" id="GO:0046872">
    <property type="term" value="F:metal ion binding"/>
    <property type="evidence" value="ECO:0007669"/>
    <property type="project" value="UniProtKB-KW"/>
</dbReference>
<evidence type="ECO:0000256" key="2">
    <source>
        <dbReference type="ARBA" id="ARBA00022723"/>
    </source>
</evidence>
<dbReference type="AlphaFoldDB" id="A0A1L7XKM0"/>